<evidence type="ECO:0000313" key="5">
    <source>
        <dbReference type="Proteomes" id="UP000004384"/>
    </source>
</evidence>
<keyword evidence="3" id="KW-0732">Signal</keyword>
<keyword evidence="2" id="KW-1133">Transmembrane helix</keyword>
<feature type="compositionally biased region" description="Low complexity" evidence="1">
    <location>
        <begin position="27"/>
        <end position="51"/>
    </location>
</feature>
<accession>C6RA61</accession>
<evidence type="ECO:0000256" key="1">
    <source>
        <dbReference type="SAM" id="MobiDB-lite"/>
    </source>
</evidence>
<feature type="region of interest" description="Disordered" evidence="1">
    <location>
        <begin position="27"/>
        <end position="57"/>
    </location>
</feature>
<dbReference type="AlphaFoldDB" id="C6RA61"/>
<proteinExistence type="predicted"/>
<organism evidence="4 5">
    <name type="scientific">Corynebacterium tuberculostearicum SK141</name>
    <dbReference type="NCBI Taxonomy" id="553206"/>
    <lineage>
        <taxon>Bacteria</taxon>
        <taxon>Bacillati</taxon>
        <taxon>Actinomycetota</taxon>
        <taxon>Actinomycetes</taxon>
        <taxon>Mycobacteriales</taxon>
        <taxon>Corynebacteriaceae</taxon>
        <taxon>Corynebacterium</taxon>
    </lineage>
</organism>
<keyword evidence="2" id="KW-0812">Transmembrane</keyword>
<name>C6RA61_9CORY</name>
<evidence type="ECO:0008006" key="6">
    <source>
        <dbReference type="Google" id="ProtNLM"/>
    </source>
</evidence>
<feature type="transmembrane region" description="Helical" evidence="2">
    <location>
        <begin position="63"/>
        <end position="84"/>
    </location>
</feature>
<protein>
    <recommendedName>
        <fullName evidence="6">Tat pathway signal sequence domain protein</fullName>
    </recommendedName>
</protein>
<dbReference type="RefSeq" id="WP_005328506.1">
    <property type="nucleotide sequence ID" value="NZ_ACVP01000023.1"/>
</dbReference>
<dbReference type="Proteomes" id="UP000004384">
    <property type="component" value="Unassembled WGS sequence"/>
</dbReference>
<feature type="signal peptide" evidence="3">
    <location>
        <begin position="1"/>
        <end position="28"/>
    </location>
</feature>
<comment type="caution">
    <text evidence="4">The sequence shown here is derived from an EMBL/GenBank/DDBJ whole genome shotgun (WGS) entry which is preliminary data.</text>
</comment>
<gene>
    <name evidence="4" type="ORF">CORTU0001_1481</name>
</gene>
<sequence length="95" mass="9876">MKLFSRKALVAGATALSMTFAGTTVATAAESTTQSTTAKPTTTKPAEPAEQGSSLKDADPQEIKAWIGVFTAVIGALGTLFAFADKYFDLPFGNK</sequence>
<evidence type="ECO:0000313" key="4">
    <source>
        <dbReference type="EMBL" id="EET76962.1"/>
    </source>
</evidence>
<evidence type="ECO:0000256" key="2">
    <source>
        <dbReference type="SAM" id="Phobius"/>
    </source>
</evidence>
<keyword evidence="2" id="KW-0472">Membrane</keyword>
<evidence type="ECO:0000256" key="3">
    <source>
        <dbReference type="SAM" id="SignalP"/>
    </source>
</evidence>
<feature type="chain" id="PRO_5002969664" description="Tat pathway signal sequence domain protein" evidence="3">
    <location>
        <begin position="29"/>
        <end position="95"/>
    </location>
</feature>
<reference evidence="4 5" key="1">
    <citation type="submission" date="2009-06" db="EMBL/GenBank/DDBJ databases">
        <authorList>
            <person name="Dodson R."/>
            <person name="Sebastian Y."/>
            <person name="Madupu R."/>
            <person name="Durkin A.S."/>
            <person name="Torralba M."/>
            <person name="Methe B."/>
            <person name="Sutton G.G."/>
            <person name="Strausberg R.L."/>
            <person name="Nelson K.E."/>
        </authorList>
    </citation>
    <scope>NUCLEOTIDE SEQUENCE [LARGE SCALE GENOMIC DNA]</scope>
    <source>
        <strain evidence="4 5">SK141</strain>
    </source>
</reference>
<dbReference type="EMBL" id="ACVP01000023">
    <property type="protein sequence ID" value="EET76962.1"/>
    <property type="molecule type" value="Genomic_DNA"/>
</dbReference>